<dbReference type="Proteomes" id="UP000717328">
    <property type="component" value="Unassembled WGS sequence"/>
</dbReference>
<feature type="chain" id="PRO_5040494386" evidence="1">
    <location>
        <begin position="24"/>
        <end position="203"/>
    </location>
</feature>
<keyword evidence="3" id="KW-1185">Reference proteome</keyword>
<dbReference type="AlphaFoldDB" id="A0A9P7K8B4"/>
<comment type="caution">
    <text evidence="2">The sequence shown here is derived from an EMBL/GenBank/DDBJ whole genome shotgun (WGS) entry which is preliminary data.</text>
</comment>
<dbReference type="EMBL" id="JABCKI010005714">
    <property type="protein sequence ID" value="KAG5639780.1"/>
    <property type="molecule type" value="Genomic_DNA"/>
</dbReference>
<dbReference type="OrthoDB" id="2954648at2759"/>
<reference evidence="2" key="1">
    <citation type="submission" date="2021-02" db="EMBL/GenBank/DDBJ databases">
        <authorList>
            <person name="Nieuwenhuis M."/>
            <person name="Van De Peppel L.J.J."/>
        </authorList>
    </citation>
    <scope>NUCLEOTIDE SEQUENCE</scope>
    <source>
        <strain evidence="2">D49</strain>
    </source>
</reference>
<feature type="signal peptide" evidence="1">
    <location>
        <begin position="1"/>
        <end position="23"/>
    </location>
</feature>
<evidence type="ECO:0000313" key="2">
    <source>
        <dbReference type="EMBL" id="KAG5639780.1"/>
    </source>
</evidence>
<sequence>MLHCLRLSTITAFLLVPALLCQGQVTSAPLASDVTELDPKCPEGTYSGFGVNTWEFDIPAAKFVEKMGSFFGGEWYSGPIHATEGADNTVGSKRSGKFCGVIFNERLAAYSQSPSDSDLSLVFVLDNGPIVFPSVNMTFASYVDDLSIKSICSGRATYISFTIVLCADKPASAYDFFDKARKASVGAVADGLGAKLFAGSCKD</sequence>
<organism evidence="2 3">
    <name type="scientific">Sphagnurus paluster</name>
    <dbReference type="NCBI Taxonomy" id="117069"/>
    <lineage>
        <taxon>Eukaryota</taxon>
        <taxon>Fungi</taxon>
        <taxon>Dikarya</taxon>
        <taxon>Basidiomycota</taxon>
        <taxon>Agaricomycotina</taxon>
        <taxon>Agaricomycetes</taxon>
        <taxon>Agaricomycetidae</taxon>
        <taxon>Agaricales</taxon>
        <taxon>Tricholomatineae</taxon>
        <taxon>Lyophyllaceae</taxon>
        <taxon>Sphagnurus</taxon>
    </lineage>
</organism>
<accession>A0A9P7K8B4</accession>
<reference evidence="2" key="2">
    <citation type="submission" date="2021-10" db="EMBL/GenBank/DDBJ databases">
        <title>Phylogenomics reveals ancestral predisposition of the termite-cultivated fungus Termitomyces towards a domesticated lifestyle.</title>
        <authorList>
            <person name="Auxier B."/>
            <person name="Grum-Grzhimaylo A."/>
            <person name="Cardenas M.E."/>
            <person name="Lodge J.D."/>
            <person name="Laessoe T."/>
            <person name="Pedersen O."/>
            <person name="Smith M.E."/>
            <person name="Kuyper T.W."/>
            <person name="Franco-Molano E.A."/>
            <person name="Baroni T.J."/>
            <person name="Aanen D.K."/>
        </authorList>
    </citation>
    <scope>NUCLEOTIDE SEQUENCE</scope>
    <source>
        <strain evidence="2">D49</strain>
    </source>
</reference>
<gene>
    <name evidence="2" type="ORF">H0H81_000060</name>
</gene>
<protein>
    <submittedName>
        <fullName evidence="2">Uncharacterized protein</fullName>
    </submittedName>
</protein>
<keyword evidence="1" id="KW-0732">Signal</keyword>
<evidence type="ECO:0000256" key="1">
    <source>
        <dbReference type="SAM" id="SignalP"/>
    </source>
</evidence>
<name>A0A9P7K8B4_9AGAR</name>
<proteinExistence type="predicted"/>
<evidence type="ECO:0000313" key="3">
    <source>
        <dbReference type="Proteomes" id="UP000717328"/>
    </source>
</evidence>